<dbReference type="InterPro" id="IPR045079">
    <property type="entry name" value="Oxoprolinase-like"/>
</dbReference>
<dbReference type="InterPro" id="IPR003692">
    <property type="entry name" value="Hydantoinase_B"/>
</dbReference>
<dbReference type="PANTHER" id="PTHR11365">
    <property type="entry name" value="5-OXOPROLINASE RELATED"/>
    <property type="match status" value="1"/>
</dbReference>
<proteinExistence type="predicted"/>
<sequence length="599" mass="65227">MQTPSNKPPVDPITLQVISGALYTIAEEMGHVLYRMSFSSIIRESQDIGAGLFDLDFNTMTESEGSPLHIGSIPGYLRGISKCLQGGSWNEGDVVIHNHPYYGASHSPDLCIVVPIFWRGKLVAYAANTAHHVDIGAATPGLIIDVPDVFAEGMLFAGIKLYEKGQRNEGLWQFISHNSRTAKQTKDDIDAQIASAQLGARRFQELLDSYGSETIFGASEQLMSYTESLMRARIREIPDGEYFAEGFLDDDGRNRDKRLPIKVCVRVTGDSVEVDLTGSADQVATAFNVPFEGSTKPACYCAFRAMLTDSALMDVKMPPNEGSFRPIKVTAPLGSIFNPIYPAAAEARFTQCNRMIDLIIRALSPVLPQRTTAGNSATLSFAAYSGLQKDGDYWVFLEVNEGAYGGRPCSDGPDSIDNLMANTRNNPIEDLGMHLPMICDRYELRDDVMPGAGQFRGGIGVVKTQRMLTDGFVTHESERHHDIPWGAFGGTEGAVGKVEIFDARGHVEPTYAKFSNLAVAAGGGMSYYAPCGGGYGDPLDRPAEKVAEDVLDEFCTPERARETYGVVLDADLQVDDPATRTLRAAMREQHKQSAALSSS</sequence>
<geneLocation type="plasmid" evidence="2">
    <name>p4</name>
</geneLocation>
<reference evidence="2" key="1">
    <citation type="submission" date="2024-05" db="EMBL/GenBank/DDBJ databases">
        <authorList>
            <person name="Bunk B."/>
            <person name="Swiderski J."/>
            <person name="Sproer C."/>
            <person name="Thiel V."/>
        </authorList>
    </citation>
    <scope>NUCLEOTIDE SEQUENCE</scope>
    <source>
        <strain evidence="2">DSM 17735</strain>
        <plasmid evidence="2">p4</plasmid>
    </source>
</reference>
<dbReference type="GO" id="GO:0017168">
    <property type="term" value="F:5-oxoprolinase (ATP-hydrolyzing) activity"/>
    <property type="evidence" value="ECO:0007669"/>
    <property type="project" value="TreeGrafter"/>
</dbReference>
<evidence type="ECO:0000259" key="1">
    <source>
        <dbReference type="Pfam" id="PF02538"/>
    </source>
</evidence>
<organism evidence="2">
    <name type="scientific">Polaromonas hydrogenivorans</name>
    <dbReference type="NCBI Taxonomy" id="335476"/>
    <lineage>
        <taxon>Bacteria</taxon>
        <taxon>Pseudomonadati</taxon>
        <taxon>Pseudomonadota</taxon>
        <taxon>Betaproteobacteria</taxon>
        <taxon>Burkholderiales</taxon>
        <taxon>Comamonadaceae</taxon>
        <taxon>Polaromonas</taxon>
    </lineage>
</organism>
<feature type="domain" description="Hydantoinase B/oxoprolinase" evidence="1">
    <location>
        <begin position="11"/>
        <end position="538"/>
    </location>
</feature>
<dbReference type="PANTHER" id="PTHR11365:SF23">
    <property type="entry name" value="HYPOTHETICAL 5-OXOPROLINASE (EUROFUNG)-RELATED"/>
    <property type="match status" value="1"/>
</dbReference>
<accession>A0AAU7M029</accession>
<dbReference type="EMBL" id="CP157679">
    <property type="protein sequence ID" value="XBP73247.1"/>
    <property type="molecule type" value="Genomic_DNA"/>
</dbReference>
<dbReference type="AlphaFoldDB" id="A0AAU7M029"/>
<evidence type="ECO:0000313" key="2">
    <source>
        <dbReference type="EMBL" id="XBP73247.1"/>
    </source>
</evidence>
<dbReference type="Pfam" id="PF02538">
    <property type="entry name" value="Hydantoinase_B"/>
    <property type="match status" value="1"/>
</dbReference>
<dbReference type="GO" id="GO:0005829">
    <property type="term" value="C:cytosol"/>
    <property type="evidence" value="ECO:0007669"/>
    <property type="project" value="TreeGrafter"/>
</dbReference>
<name>A0AAU7M029_9BURK</name>
<gene>
    <name evidence="2" type="ORF">ABLV49_25160</name>
</gene>
<dbReference type="GO" id="GO:0006749">
    <property type="term" value="P:glutathione metabolic process"/>
    <property type="evidence" value="ECO:0007669"/>
    <property type="project" value="TreeGrafter"/>
</dbReference>
<keyword evidence="2" id="KW-0614">Plasmid</keyword>
<protein>
    <submittedName>
        <fullName evidence="2">Hydantoinase B/oxoprolinase family protein</fullName>
    </submittedName>
</protein>
<dbReference type="RefSeq" id="WP_349283320.1">
    <property type="nucleotide sequence ID" value="NZ_CBCSCU010000015.1"/>
</dbReference>